<organism evidence="2 3">
    <name type="scientific">Agaricus bisporus var. burnettii (strain JB137-S8 / ATCC MYA-4627 / FGSC 10392)</name>
    <name type="common">White button mushroom</name>
    <dbReference type="NCBI Taxonomy" id="597362"/>
    <lineage>
        <taxon>Eukaryota</taxon>
        <taxon>Fungi</taxon>
        <taxon>Dikarya</taxon>
        <taxon>Basidiomycota</taxon>
        <taxon>Agaricomycotina</taxon>
        <taxon>Agaricomycetes</taxon>
        <taxon>Agaricomycetidae</taxon>
        <taxon>Agaricales</taxon>
        <taxon>Agaricineae</taxon>
        <taxon>Agaricaceae</taxon>
        <taxon>Agaricus</taxon>
    </lineage>
</organism>
<sequence length="226" mass="25046">MSAPRGDCKITAPSPRPLSPHLSTSPSKNDLYQSTPLAMKTNCPGCQYDTKRRQERRIQRMVKGKNKKAAGRTFGDGQAGLESEEEVDTMRYMIDAVWAAALSRVSKAPGQRVTLDEMGVDEEYIKSLAQNSNGPTPHLNNRGNVTTSKTQKLVQELQVDFQRSLRPLPASAVLSVAPQKQYQELGNLAYLSAEMSFLWLTYHITVEKSGLEETFSRGDSPAQQLT</sequence>
<protein>
    <submittedName>
        <fullName evidence="2">Uncharacterized protein</fullName>
    </submittedName>
</protein>
<dbReference type="KEGG" id="abp:AGABI1DRAFT129832"/>
<evidence type="ECO:0000256" key="1">
    <source>
        <dbReference type="SAM" id="MobiDB-lite"/>
    </source>
</evidence>
<evidence type="ECO:0000313" key="2">
    <source>
        <dbReference type="EMBL" id="EKM78055.1"/>
    </source>
</evidence>
<dbReference type="EMBL" id="JH971393">
    <property type="protein sequence ID" value="EKM78055.1"/>
    <property type="molecule type" value="Genomic_DNA"/>
</dbReference>
<proteinExistence type="predicted"/>
<feature type="compositionally biased region" description="Polar residues" evidence="1">
    <location>
        <begin position="21"/>
        <end position="36"/>
    </location>
</feature>
<feature type="compositionally biased region" description="Basic residues" evidence="1">
    <location>
        <begin position="60"/>
        <end position="70"/>
    </location>
</feature>
<dbReference type="GeneID" id="18827099"/>
<evidence type="ECO:0000313" key="3">
    <source>
        <dbReference type="Proteomes" id="UP000008493"/>
    </source>
</evidence>
<reference evidence="3" key="1">
    <citation type="journal article" date="2012" name="Proc. Natl. Acad. Sci. U.S.A.">
        <title>Genome sequence of the button mushroom Agaricus bisporus reveals mechanisms governing adaptation to a humic-rich ecological niche.</title>
        <authorList>
            <person name="Morin E."/>
            <person name="Kohler A."/>
            <person name="Baker A.R."/>
            <person name="Foulongne-Oriol M."/>
            <person name="Lombard V."/>
            <person name="Nagy L.G."/>
            <person name="Ohm R.A."/>
            <person name="Patyshakuliyeva A."/>
            <person name="Brun A."/>
            <person name="Aerts A.L."/>
            <person name="Bailey A.M."/>
            <person name="Billette C."/>
            <person name="Coutinho P.M."/>
            <person name="Deakin G."/>
            <person name="Doddapaneni H."/>
            <person name="Floudas D."/>
            <person name="Grimwood J."/>
            <person name="Hilden K."/>
            <person name="Kuees U."/>
            <person name="LaButti K.M."/>
            <person name="Lapidus A."/>
            <person name="Lindquist E.A."/>
            <person name="Lucas S.M."/>
            <person name="Murat C."/>
            <person name="Riley R.W."/>
            <person name="Salamov A.A."/>
            <person name="Schmutz J."/>
            <person name="Subramanian V."/>
            <person name="Woesten H.A.B."/>
            <person name="Xu J."/>
            <person name="Eastwood D.C."/>
            <person name="Foster G.D."/>
            <person name="Sonnenberg A.S."/>
            <person name="Cullen D."/>
            <person name="de Vries R.P."/>
            <person name="Lundell T."/>
            <person name="Hibbett D.S."/>
            <person name="Henrissat B."/>
            <person name="Burton K.S."/>
            <person name="Kerrigan R.W."/>
            <person name="Challen M.P."/>
            <person name="Grigoriev I.V."/>
            <person name="Martin F."/>
        </authorList>
    </citation>
    <scope>NUCLEOTIDE SEQUENCE [LARGE SCALE GENOMIC DNA]</scope>
    <source>
        <strain evidence="3">JB137-S8 / ATCC MYA-4627 / FGSC 10392</strain>
    </source>
</reference>
<feature type="region of interest" description="Disordered" evidence="1">
    <location>
        <begin position="1"/>
        <end position="38"/>
    </location>
</feature>
<dbReference type="RefSeq" id="XP_007331404.1">
    <property type="nucleotide sequence ID" value="XM_007331342.1"/>
</dbReference>
<dbReference type="InParanoid" id="K5XSV7"/>
<dbReference type="Proteomes" id="UP000008493">
    <property type="component" value="Unassembled WGS sequence"/>
</dbReference>
<dbReference type="AlphaFoldDB" id="K5XSV7"/>
<dbReference type="HOGENOM" id="CLU_1224453_0_0_1"/>
<gene>
    <name evidence="2" type="ORF">AGABI1DRAFT_129832</name>
</gene>
<accession>K5XSV7</accession>
<name>K5XSV7_AGABU</name>
<keyword evidence="3" id="KW-1185">Reference proteome</keyword>
<feature type="region of interest" description="Disordered" evidence="1">
    <location>
        <begin position="60"/>
        <end position="81"/>
    </location>
</feature>